<dbReference type="Proteomes" id="UP001142489">
    <property type="component" value="Unassembled WGS sequence"/>
</dbReference>
<keyword evidence="11" id="KW-0552">Olfaction</keyword>
<keyword evidence="11" id="KW-1003">Cell membrane</keyword>
<dbReference type="Gene3D" id="1.20.1070.10">
    <property type="entry name" value="Rhodopsin 7-helix transmembrane proteins"/>
    <property type="match status" value="1"/>
</dbReference>
<evidence type="ECO:0000256" key="1">
    <source>
        <dbReference type="ARBA" id="ARBA00004141"/>
    </source>
</evidence>
<evidence type="ECO:0000256" key="3">
    <source>
        <dbReference type="ARBA" id="ARBA00022692"/>
    </source>
</evidence>
<gene>
    <name evidence="13" type="ORF">JRQ81_004295</name>
</gene>
<dbReference type="PRINTS" id="PR00237">
    <property type="entry name" value="GPCRRHODOPSN"/>
</dbReference>
<feature type="transmembrane region" description="Helical" evidence="11">
    <location>
        <begin position="270"/>
        <end position="289"/>
    </location>
</feature>
<keyword evidence="14" id="KW-1185">Reference proteome</keyword>
<sequence>MGNVTPPAVKEFIIQGLSQIREVQLFLCALLLVFYLIILPGNILIIVTIRNDPHLKSPMFFFLANLALLDLCYSCVTPPKLMFNTFSGYTTISYVSCITQLFFIHFLGGAEMFLLIAMAIDRYVAICHPLRYATLVTRVVCWAMVVASWTGGFIHSIIQVILIVLLPFCGPNELDNFFCDINQIIRLACANTYALEYFMFVSSGLVSSACFVLLLVSYSALLVKIRKSGDQGKSKASSTCITHIIIAFIMFGPAIYIYSRPFLDFPFDKVVAFFHTVVFPLVNPMIYTMRNKEIKAAIWKLLKKYSILR</sequence>
<comment type="caution">
    <text evidence="13">The sequence shown here is derived from an EMBL/GenBank/DDBJ whole genome shotgun (WGS) entry which is preliminary data.</text>
</comment>
<dbReference type="EMBL" id="JAPFRF010000012">
    <property type="protein sequence ID" value="KAJ7313032.1"/>
    <property type="molecule type" value="Genomic_DNA"/>
</dbReference>
<proteinExistence type="inferred from homology"/>
<evidence type="ECO:0000256" key="9">
    <source>
        <dbReference type="ARBA" id="ARBA00023224"/>
    </source>
</evidence>
<keyword evidence="6 11" id="KW-0472">Membrane</keyword>
<feature type="domain" description="G-protein coupled receptors family 1 profile" evidence="12">
    <location>
        <begin position="41"/>
        <end position="287"/>
    </location>
</feature>
<dbReference type="PANTHER" id="PTHR48002">
    <property type="entry name" value="OLFACTORY RECEPTOR"/>
    <property type="match status" value="1"/>
</dbReference>
<dbReference type="GO" id="GO:0004930">
    <property type="term" value="F:G protein-coupled receptor activity"/>
    <property type="evidence" value="ECO:0007669"/>
    <property type="project" value="UniProtKB-KW"/>
</dbReference>
<feature type="transmembrane region" description="Helical" evidence="11">
    <location>
        <begin position="91"/>
        <end position="118"/>
    </location>
</feature>
<dbReference type="InterPro" id="IPR000276">
    <property type="entry name" value="GPCR_Rhodpsn"/>
</dbReference>
<keyword evidence="7" id="KW-1015">Disulfide bond</keyword>
<keyword evidence="9 10" id="KW-0807">Transducer</keyword>
<feature type="transmembrane region" description="Helical" evidence="11">
    <location>
        <begin position="239"/>
        <end position="258"/>
    </location>
</feature>
<feature type="transmembrane region" description="Helical" evidence="11">
    <location>
        <begin position="23"/>
        <end position="47"/>
    </location>
</feature>
<evidence type="ECO:0000256" key="8">
    <source>
        <dbReference type="ARBA" id="ARBA00023170"/>
    </source>
</evidence>
<accession>A0A9Q1AV39</accession>
<dbReference type="PROSITE" id="PS50262">
    <property type="entry name" value="G_PROTEIN_RECEP_F1_2"/>
    <property type="match status" value="1"/>
</dbReference>
<comment type="similarity">
    <text evidence="2 10">Belongs to the G-protein coupled receptor 1 family.</text>
</comment>
<dbReference type="FunFam" id="1.20.1070.10:FF:000012">
    <property type="entry name" value="Olfactory receptor"/>
    <property type="match status" value="1"/>
</dbReference>
<comment type="subcellular location">
    <subcellularLocation>
        <location evidence="11">Cell membrane</location>
        <topology evidence="11">Multi-pass membrane protein</topology>
    </subcellularLocation>
    <subcellularLocation>
        <location evidence="1">Membrane</location>
        <topology evidence="1">Multi-pass membrane protein</topology>
    </subcellularLocation>
</comment>
<evidence type="ECO:0000256" key="6">
    <source>
        <dbReference type="ARBA" id="ARBA00023136"/>
    </source>
</evidence>
<dbReference type="PROSITE" id="PS00237">
    <property type="entry name" value="G_PROTEIN_RECEP_F1_1"/>
    <property type="match status" value="1"/>
</dbReference>
<feature type="transmembrane region" description="Helical" evidence="11">
    <location>
        <begin position="59"/>
        <end position="79"/>
    </location>
</feature>
<feature type="transmembrane region" description="Helical" evidence="11">
    <location>
        <begin position="197"/>
        <end position="218"/>
    </location>
</feature>
<dbReference type="OrthoDB" id="6130476at2759"/>
<keyword evidence="3 10" id="KW-0812">Transmembrane</keyword>
<name>A0A9Q1AV39_9SAUR</name>
<evidence type="ECO:0000256" key="10">
    <source>
        <dbReference type="RuleBase" id="RU000688"/>
    </source>
</evidence>
<dbReference type="PRINTS" id="PR00245">
    <property type="entry name" value="OLFACTORYR"/>
</dbReference>
<dbReference type="SUPFAM" id="SSF81321">
    <property type="entry name" value="Family A G protein-coupled receptor-like"/>
    <property type="match status" value="1"/>
</dbReference>
<feature type="transmembrane region" description="Helical" evidence="11">
    <location>
        <begin position="139"/>
        <end position="168"/>
    </location>
</feature>
<evidence type="ECO:0000256" key="7">
    <source>
        <dbReference type="ARBA" id="ARBA00023157"/>
    </source>
</evidence>
<dbReference type="Pfam" id="PF13853">
    <property type="entry name" value="7tm_4"/>
    <property type="match status" value="1"/>
</dbReference>
<protein>
    <recommendedName>
        <fullName evidence="11">Olfactory receptor</fullName>
    </recommendedName>
</protein>
<evidence type="ECO:0000256" key="4">
    <source>
        <dbReference type="ARBA" id="ARBA00022989"/>
    </source>
</evidence>
<keyword evidence="8 10" id="KW-0675">Receptor</keyword>
<reference evidence="13" key="1">
    <citation type="journal article" date="2023" name="DNA Res.">
        <title>Chromosome-level genome assembly of Phrynocephalus forsythii using third-generation DNA sequencing and Hi-C analysis.</title>
        <authorList>
            <person name="Qi Y."/>
            <person name="Zhao W."/>
            <person name="Zhao Y."/>
            <person name="Niu C."/>
            <person name="Cao S."/>
            <person name="Zhang Y."/>
        </authorList>
    </citation>
    <scope>NUCLEOTIDE SEQUENCE</scope>
    <source>
        <tissue evidence="13">Muscle</tissue>
    </source>
</reference>
<organism evidence="13 14">
    <name type="scientific">Phrynocephalus forsythii</name>
    <dbReference type="NCBI Taxonomy" id="171643"/>
    <lineage>
        <taxon>Eukaryota</taxon>
        <taxon>Metazoa</taxon>
        <taxon>Chordata</taxon>
        <taxon>Craniata</taxon>
        <taxon>Vertebrata</taxon>
        <taxon>Euteleostomi</taxon>
        <taxon>Lepidosauria</taxon>
        <taxon>Squamata</taxon>
        <taxon>Bifurcata</taxon>
        <taxon>Unidentata</taxon>
        <taxon>Episquamata</taxon>
        <taxon>Toxicofera</taxon>
        <taxon>Iguania</taxon>
        <taxon>Acrodonta</taxon>
        <taxon>Agamidae</taxon>
        <taxon>Agaminae</taxon>
        <taxon>Phrynocephalus</taxon>
    </lineage>
</organism>
<evidence type="ECO:0000256" key="11">
    <source>
        <dbReference type="RuleBase" id="RU363047"/>
    </source>
</evidence>
<dbReference type="AlphaFoldDB" id="A0A9Q1AV39"/>
<dbReference type="InterPro" id="IPR017452">
    <property type="entry name" value="GPCR_Rhodpsn_7TM"/>
</dbReference>
<keyword evidence="4 11" id="KW-1133">Transmembrane helix</keyword>
<evidence type="ECO:0000259" key="12">
    <source>
        <dbReference type="PROSITE" id="PS50262"/>
    </source>
</evidence>
<evidence type="ECO:0000256" key="5">
    <source>
        <dbReference type="ARBA" id="ARBA00023040"/>
    </source>
</evidence>
<dbReference type="InterPro" id="IPR000725">
    <property type="entry name" value="Olfact_rcpt"/>
</dbReference>
<dbReference type="GO" id="GO:0005886">
    <property type="term" value="C:plasma membrane"/>
    <property type="evidence" value="ECO:0007669"/>
    <property type="project" value="UniProtKB-SubCell"/>
</dbReference>
<evidence type="ECO:0000313" key="14">
    <source>
        <dbReference type="Proteomes" id="UP001142489"/>
    </source>
</evidence>
<dbReference type="InterPro" id="IPR050427">
    <property type="entry name" value="Olfactory_Receptors"/>
</dbReference>
<dbReference type="GO" id="GO:0004984">
    <property type="term" value="F:olfactory receptor activity"/>
    <property type="evidence" value="ECO:0007669"/>
    <property type="project" value="InterPro"/>
</dbReference>
<evidence type="ECO:0000313" key="13">
    <source>
        <dbReference type="EMBL" id="KAJ7313032.1"/>
    </source>
</evidence>
<keyword evidence="5 10" id="KW-0297">G-protein coupled receptor</keyword>
<evidence type="ECO:0000256" key="2">
    <source>
        <dbReference type="ARBA" id="ARBA00010663"/>
    </source>
</evidence>
<keyword evidence="11" id="KW-0716">Sensory transduction</keyword>